<dbReference type="EMBL" id="KX686117">
    <property type="protein sequence ID" value="ASV62912.1"/>
    <property type="molecule type" value="Genomic_DNA"/>
</dbReference>
<sequence>MVSSITHLSLLFVVAVVASVVFTTEGASVRVKRCAVSPCPDVIDPDHRCQGRLCRRSTRGGDDDDDDDDGGTFDTVGSGILGRKKRAAPPPEDEEEDDFYRKKR</sequence>
<dbReference type="Proteomes" id="UP000277283">
    <property type="component" value="Segment"/>
</dbReference>
<gene>
    <name evidence="2" type="ORF">wssv_01790</name>
</gene>
<name>K7WCN0_9VIRU</name>
<dbReference type="Proteomes" id="UP000281424">
    <property type="component" value="Segment"/>
</dbReference>
<evidence type="ECO:0000313" key="4">
    <source>
        <dbReference type="Proteomes" id="UP000277283"/>
    </source>
</evidence>
<organism evidence="2 4">
    <name type="scientific">White spot syndrome virus</name>
    <dbReference type="NCBI Taxonomy" id="342409"/>
    <lineage>
        <taxon>Viruses</taxon>
        <taxon>Viruses incertae sedis</taxon>
        <taxon>Naldaviricetes</taxon>
        <taxon>Nimaviridae</taxon>
        <taxon>Whispovirus</taxon>
    </lineage>
</organism>
<accession>K7WCN0</accession>
<feature type="compositionally biased region" description="Acidic residues" evidence="1">
    <location>
        <begin position="62"/>
        <end position="71"/>
    </location>
</feature>
<proteinExistence type="predicted"/>
<evidence type="ECO:0000313" key="2">
    <source>
        <dbReference type="EMBL" id="AFX59556.1"/>
    </source>
</evidence>
<reference evidence="2" key="1">
    <citation type="submission" date="2012-08" db="EMBL/GenBank/DDBJ databases">
        <title>Cassytha pubescens and C. glabella (Lauraceae) are not disjunctly distributed between Australia and the Ryukyu Archipelago of Japan - evidence from morphological and molecular data.</title>
        <authorList>
            <person name="Kokubugata G."/>
            <person name="Nakamura K."/>
            <person name="Forster P.I."/>
            <person name="Wilson G.W."/>
            <person name="Holland A.E."/>
            <person name="Hirayama Y."/>
            <person name="Yokota M."/>
        </authorList>
    </citation>
    <scope>NUCLEOTIDE SEQUENCE</scope>
    <source>
        <strain evidence="2">K-LV1</strain>
    </source>
</reference>
<reference evidence="4" key="2">
    <citation type="submission" date="2012-08" db="EMBL/GenBank/DDBJ databases">
        <authorList>
            <person name="Choi T.-J."/>
        </authorList>
    </citation>
    <scope>NUCLEOTIDE SEQUENCE [LARGE SCALE GENOMIC DNA]</scope>
    <source>
        <strain evidence="4">K-LV1</strain>
    </source>
</reference>
<dbReference type="EMBL" id="JX515788">
    <property type="protein sequence ID" value="AFX59556.1"/>
    <property type="molecule type" value="Genomic_DNA"/>
</dbReference>
<reference evidence="3" key="3">
    <citation type="journal article" date="2017" name="Virusdisease">
        <title>Characterization and prevalence of a novel white spot syndrome viral genotype in naturally infected wild crayfish, Procambarus clarkii, in Shanghai, China.</title>
        <authorList>
            <person name="Jiang L."/>
            <person name="Xiao J."/>
            <person name="Liu L."/>
            <person name="Pan Y."/>
            <person name="Yan S."/>
            <person name="Wang Y."/>
        </authorList>
    </citation>
    <scope>NUCLEOTIDE SEQUENCE [LARGE SCALE GENOMIC DNA]</scope>
    <source>
        <strain evidence="3">PC</strain>
    </source>
</reference>
<feature type="region of interest" description="Disordered" evidence="1">
    <location>
        <begin position="53"/>
        <end position="104"/>
    </location>
</feature>
<protein>
    <submittedName>
        <fullName evidence="3">Immediate-early protein</fullName>
    </submittedName>
    <submittedName>
        <fullName evidence="2">Wsv178</fullName>
    </submittedName>
</protein>
<evidence type="ECO:0000256" key="1">
    <source>
        <dbReference type="SAM" id="MobiDB-lite"/>
    </source>
</evidence>
<evidence type="ECO:0000313" key="3">
    <source>
        <dbReference type="EMBL" id="ASV62912.1"/>
    </source>
</evidence>